<organism evidence="8 9">
    <name type="scientific">Pseudonocardia yuanmonensis</name>
    <dbReference type="NCBI Taxonomy" id="1095914"/>
    <lineage>
        <taxon>Bacteria</taxon>
        <taxon>Bacillati</taxon>
        <taxon>Actinomycetota</taxon>
        <taxon>Actinomycetes</taxon>
        <taxon>Pseudonocardiales</taxon>
        <taxon>Pseudonocardiaceae</taxon>
        <taxon>Pseudonocardia</taxon>
    </lineage>
</organism>
<keyword evidence="3 6" id="KW-0133">Cell shape</keyword>
<feature type="active site" description="Nucleophile" evidence="6">
    <location>
        <position position="154"/>
    </location>
</feature>
<evidence type="ECO:0000313" key="8">
    <source>
        <dbReference type="EMBL" id="GAA4688201.1"/>
    </source>
</evidence>
<dbReference type="CDD" id="cd16913">
    <property type="entry name" value="YkuD_like"/>
    <property type="match status" value="1"/>
</dbReference>
<dbReference type="Pfam" id="PF03734">
    <property type="entry name" value="YkuD"/>
    <property type="match status" value="1"/>
</dbReference>
<feature type="active site" description="Proton donor/acceptor" evidence="6">
    <location>
        <position position="143"/>
    </location>
</feature>
<evidence type="ECO:0000256" key="5">
    <source>
        <dbReference type="ARBA" id="ARBA00023316"/>
    </source>
</evidence>
<evidence type="ECO:0000256" key="3">
    <source>
        <dbReference type="ARBA" id="ARBA00022960"/>
    </source>
</evidence>
<dbReference type="RefSeq" id="WP_345380605.1">
    <property type="nucleotide sequence ID" value="NZ_BAABIC010000007.1"/>
</dbReference>
<dbReference type="InterPro" id="IPR038063">
    <property type="entry name" value="Transpep_catalytic_dom"/>
</dbReference>
<evidence type="ECO:0000256" key="1">
    <source>
        <dbReference type="ARBA" id="ARBA00004752"/>
    </source>
</evidence>
<keyword evidence="4 6" id="KW-0573">Peptidoglycan synthesis</keyword>
<sequence length="196" mass="20637">MGTRRFASATGTRTGTRRAVLATVVAAIGLAGVLVAGPASAESPAAQRAHAEPLVEGTPCSVSARACVDLESQQAWLIQDGKVIRGPVRISSGGNGQETPIGHSLRVYRKEKDHLSQESRLPNGDPAPMPWSVFFEDGGIAFHAGSPDRSSAGCIHLEPADAEAWFTYLQIGDMVQVVKASEEMAARTPQPAPAQR</sequence>
<evidence type="ECO:0000256" key="2">
    <source>
        <dbReference type="ARBA" id="ARBA00022679"/>
    </source>
</evidence>
<name>A0ABP8WEJ6_9PSEU</name>
<accession>A0ABP8WEJ6</accession>
<dbReference type="InterPro" id="IPR050979">
    <property type="entry name" value="LD-transpeptidase"/>
</dbReference>
<dbReference type="Proteomes" id="UP001500325">
    <property type="component" value="Unassembled WGS sequence"/>
</dbReference>
<proteinExistence type="predicted"/>
<dbReference type="PROSITE" id="PS52029">
    <property type="entry name" value="LD_TPASE"/>
    <property type="match status" value="1"/>
</dbReference>
<evidence type="ECO:0000256" key="4">
    <source>
        <dbReference type="ARBA" id="ARBA00022984"/>
    </source>
</evidence>
<comment type="caution">
    <text evidence="8">The sequence shown here is derived from an EMBL/GenBank/DDBJ whole genome shotgun (WGS) entry which is preliminary data.</text>
</comment>
<protein>
    <submittedName>
        <fullName evidence="8">L,D-transpeptidase</fullName>
    </submittedName>
</protein>
<dbReference type="Gene3D" id="2.40.440.10">
    <property type="entry name" value="L,D-transpeptidase catalytic domain-like"/>
    <property type="match status" value="1"/>
</dbReference>
<evidence type="ECO:0000313" key="9">
    <source>
        <dbReference type="Proteomes" id="UP001500325"/>
    </source>
</evidence>
<dbReference type="EMBL" id="BAABIC010000007">
    <property type="protein sequence ID" value="GAA4688201.1"/>
    <property type="molecule type" value="Genomic_DNA"/>
</dbReference>
<keyword evidence="9" id="KW-1185">Reference proteome</keyword>
<gene>
    <name evidence="8" type="ORF">GCM10023215_25130</name>
</gene>
<dbReference type="PANTHER" id="PTHR30582:SF33">
    <property type="entry name" value="EXPORTED PROTEIN"/>
    <property type="match status" value="1"/>
</dbReference>
<keyword evidence="2" id="KW-0808">Transferase</keyword>
<comment type="pathway">
    <text evidence="1 6">Cell wall biogenesis; peptidoglycan biosynthesis.</text>
</comment>
<dbReference type="InterPro" id="IPR005490">
    <property type="entry name" value="LD_TPept_cat_dom"/>
</dbReference>
<feature type="domain" description="L,D-TPase catalytic" evidence="7">
    <location>
        <begin position="64"/>
        <end position="178"/>
    </location>
</feature>
<dbReference type="PANTHER" id="PTHR30582">
    <property type="entry name" value="L,D-TRANSPEPTIDASE"/>
    <property type="match status" value="1"/>
</dbReference>
<evidence type="ECO:0000256" key="6">
    <source>
        <dbReference type="PROSITE-ProRule" id="PRU01373"/>
    </source>
</evidence>
<dbReference type="SUPFAM" id="SSF141523">
    <property type="entry name" value="L,D-transpeptidase catalytic domain-like"/>
    <property type="match status" value="1"/>
</dbReference>
<evidence type="ECO:0000259" key="7">
    <source>
        <dbReference type="PROSITE" id="PS52029"/>
    </source>
</evidence>
<keyword evidence="5 6" id="KW-0961">Cell wall biogenesis/degradation</keyword>
<reference evidence="9" key="1">
    <citation type="journal article" date="2019" name="Int. J. Syst. Evol. Microbiol.">
        <title>The Global Catalogue of Microorganisms (GCM) 10K type strain sequencing project: providing services to taxonomists for standard genome sequencing and annotation.</title>
        <authorList>
            <consortium name="The Broad Institute Genomics Platform"/>
            <consortium name="The Broad Institute Genome Sequencing Center for Infectious Disease"/>
            <person name="Wu L."/>
            <person name="Ma J."/>
        </authorList>
    </citation>
    <scope>NUCLEOTIDE SEQUENCE [LARGE SCALE GENOMIC DNA]</scope>
    <source>
        <strain evidence="9">JCM 18055</strain>
    </source>
</reference>